<dbReference type="NCBIfam" id="TIGR02537">
    <property type="entry name" value="arch_flag_Nterm"/>
    <property type="match status" value="1"/>
</dbReference>
<proteinExistence type="predicted"/>
<keyword evidence="5" id="KW-1185">Reference proteome</keyword>
<sequence>MRGLITDSTAGSIASGRGGLDDRAASPIIGVILMLAITVIVASVVAVFVFGFGVDEPGPSVTFEYGYDEDGERLLVHHVGGDTFQSDRVTFSWDDNEATWTDMIVYLNVEVTVGDGGWLGDSDPADGEPDSWAIEPDDTVTVSWESEDGEQSTVLDTWEGPDA</sequence>
<keyword evidence="2" id="KW-0812">Transmembrane</keyword>
<gene>
    <name evidence="4" type="ORF">DV733_10140</name>
</gene>
<keyword evidence="2" id="KW-1133">Transmembrane helix</keyword>
<feature type="transmembrane region" description="Helical" evidence="2">
    <location>
        <begin position="28"/>
        <end position="54"/>
    </location>
</feature>
<dbReference type="InterPro" id="IPR013373">
    <property type="entry name" value="Flagellin/pilin_N_arc"/>
</dbReference>
<dbReference type="KEGG" id="hsn:DV733_10140"/>
<dbReference type="EMBL" id="CP031310">
    <property type="protein sequence ID" value="QCC51578.1"/>
    <property type="molecule type" value="Genomic_DNA"/>
</dbReference>
<dbReference type="Pfam" id="PF07790">
    <property type="entry name" value="Pilin_N"/>
    <property type="match status" value="1"/>
</dbReference>
<dbReference type="AlphaFoldDB" id="A0A4D6HEI6"/>
<evidence type="ECO:0000256" key="2">
    <source>
        <dbReference type="SAM" id="Phobius"/>
    </source>
</evidence>
<feature type="domain" description="Archaeal Type IV pilin N-terminal" evidence="3">
    <location>
        <begin position="23"/>
        <end position="96"/>
    </location>
</feature>
<reference evidence="4 5" key="1">
    <citation type="journal article" date="2019" name="Nat. Commun.">
        <title>A new type of DNA phosphorothioation-based antiviral system in archaea.</title>
        <authorList>
            <person name="Xiong L."/>
            <person name="Liu S."/>
            <person name="Chen S."/>
            <person name="Xiao Y."/>
            <person name="Zhu B."/>
            <person name="Gao Y."/>
            <person name="Zhang Y."/>
            <person name="Chen B."/>
            <person name="Luo J."/>
            <person name="Deng Z."/>
            <person name="Chen X."/>
            <person name="Wang L."/>
            <person name="Chen S."/>
        </authorList>
    </citation>
    <scope>NUCLEOTIDE SEQUENCE [LARGE SCALE GENOMIC DNA]</scope>
    <source>
        <strain evidence="4 5">CBA1105</strain>
    </source>
</reference>
<dbReference type="GeneID" id="39848226"/>
<protein>
    <submittedName>
        <fullName evidence="4">Type IV pilin</fullName>
    </submittedName>
</protein>
<evidence type="ECO:0000259" key="3">
    <source>
        <dbReference type="Pfam" id="PF07790"/>
    </source>
</evidence>
<dbReference type="InterPro" id="IPR012859">
    <property type="entry name" value="Pilin_N_archaeal"/>
</dbReference>
<dbReference type="RefSeq" id="WP_049994808.1">
    <property type="nucleotide sequence ID" value="NZ_CP031310.1"/>
</dbReference>
<keyword evidence="2" id="KW-0472">Membrane</keyword>
<name>A0A4D6HEI6_9EURY</name>
<dbReference type="Proteomes" id="UP000296706">
    <property type="component" value="Chromosome"/>
</dbReference>
<evidence type="ECO:0000313" key="5">
    <source>
        <dbReference type="Proteomes" id="UP000296706"/>
    </source>
</evidence>
<dbReference type="STRING" id="1457250.GCA_000755225_00870"/>
<feature type="region of interest" description="Disordered" evidence="1">
    <location>
        <begin position="144"/>
        <end position="163"/>
    </location>
</feature>
<accession>A0A4D6HEI6</accession>
<organism evidence="4 5">
    <name type="scientific">Halapricum salinum</name>
    <dbReference type="NCBI Taxonomy" id="1457250"/>
    <lineage>
        <taxon>Archaea</taxon>
        <taxon>Methanobacteriati</taxon>
        <taxon>Methanobacteriota</taxon>
        <taxon>Stenosarchaea group</taxon>
        <taxon>Halobacteria</taxon>
        <taxon>Halobacteriales</taxon>
        <taxon>Haloarculaceae</taxon>
        <taxon>Halapricum</taxon>
    </lineage>
</organism>
<evidence type="ECO:0000313" key="4">
    <source>
        <dbReference type="EMBL" id="QCC51578.1"/>
    </source>
</evidence>
<evidence type="ECO:0000256" key="1">
    <source>
        <dbReference type="SAM" id="MobiDB-lite"/>
    </source>
</evidence>